<name>A0A9P8URP7_9PEZI</name>
<proteinExistence type="predicted"/>
<accession>A0A9P8URP7</accession>
<evidence type="ECO:0000313" key="1">
    <source>
        <dbReference type="EMBL" id="KAH6657237.1"/>
    </source>
</evidence>
<organism evidence="1 2">
    <name type="scientific">Truncatella angustata</name>
    <dbReference type="NCBI Taxonomy" id="152316"/>
    <lineage>
        <taxon>Eukaryota</taxon>
        <taxon>Fungi</taxon>
        <taxon>Dikarya</taxon>
        <taxon>Ascomycota</taxon>
        <taxon>Pezizomycotina</taxon>
        <taxon>Sordariomycetes</taxon>
        <taxon>Xylariomycetidae</taxon>
        <taxon>Amphisphaeriales</taxon>
        <taxon>Sporocadaceae</taxon>
        <taxon>Truncatella</taxon>
    </lineage>
</organism>
<reference evidence="1" key="1">
    <citation type="journal article" date="2021" name="Nat. Commun.">
        <title>Genetic determinants of endophytism in the Arabidopsis root mycobiome.</title>
        <authorList>
            <person name="Mesny F."/>
            <person name="Miyauchi S."/>
            <person name="Thiergart T."/>
            <person name="Pickel B."/>
            <person name="Atanasova L."/>
            <person name="Karlsson M."/>
            <person name="Huettel B."/>
            <person name="Barry K.W."/>
            <person name="Haridas S."/>
            <person name="Chen C."/>
            <person name="Bauer D."/>
            <person name="Andreopoulos W."/>
            <person name="Pangilinan J."/>
            <person name="LaButti K."/>
            <person name="Riley R."/>
            <person name="Lipzen A."/>
            <person name="Clum A."/>
            <person name="Drula E."/>
            <person name="Henrissat B."/>
            <person name="Kohler A."/>
            <person name="Grigoriev I.V."/>
            <person name="Martin F.M."/>
            <person name="Hacquard S."/>
        </authorList>
    </citation>
    <scope>NUCLEOTIDE SEQUENCE</scope>
    <source>
        <strain evidence="1">MPI-SDFR-AT-0073</strain>
    </source>
</reference>
<dbReference type="GeneID" id="70130903"/>
<keyword evidence="2" id="KW-1185">Reference proteome</keyword>
<protein>
    <submittedName>
        <fullName evidence="1">Uncharacterized protein</fullName>
    </submittedName>
</protein>
<dbReference type="EMBL" id="JAGPXC010000002">
    <property type="protein sequence ID" value="KAH6657237.1"/>
    <property type="molecule type" value="Genomic_DNA"/>
</dbReference>
<dbReference type="AlphaFoldDB" id="A0A9P8URP7"/>
<gene>
    <name evidence="1" type="ORF">BKA67DRAFT_554651</name>
</gene>
<comment type="caution">
    <text evidence="1">The sequence shown here is derived from an EMBL/GenBank/DDBJ whole genome shotgun (WGS) entry which is preliminary data.</text>
</comment>
<dbReference type="Proteomes" id="UP000758603">
    <property type="component" value="Unassembled WGS sequence"/>
</dbReference>
<evidence type="ECO:0000313" key="2">
    <source>
        <dbReference type="Proteomes" id="UP000758603"/>
    </source>
</evidence>
<dbReference type="RefSeq" id="XP_045961471.1">
    <property type="nucleotide sequence ID" value="XM_046102011.1"/>
</dbReference>
<dbReference type="OrthoDB" id="245563at2759"/>
<sequence length="77" mass="8138">MSGLPSSYSQKAVFPTHVDLDTALYVASNRSVVESLIHLPGSGIDLLETSVAFTRVRNGWVGYVGDVNGEDGTNAVV</sequence>